<gene>
    <name evidence="3" type="ORF">BASA50_006058</name>
</gene>
<organism evidence="3 4">
    <name type="scientific">Batrachochytrium salamandrivorans</name>
    <dbReference type="NCBI Taxonomy" id="1357716"/>
    <lineage>
        <taxon>Eukaryota</taxon>
        <taxon>Fungi</taxon>
        <taxon>Fungi incertae sedis</taxon>
        <taxon>Chytridiomycota</taxon>
        <taxon>Chytridiomycota incertae sedis</taxon>
        <taxon>Chytridiomycetes</taxon>
        <taxon>Rhizophydiales</taxon>
        <taxon>Rhizophydiales incertae sedis</taxon>
        <taxon>Batrachochytrium</taxon>
    </lineage>
</organism>
<feature type="compositionally biased region" description="Acidic residues" evidence="1">
    <location>
        <begin position="257"/>
        <end position="287"/>
    </location>
</feature>
<comment type="caution">
    <text evidence="3">The sequence shown here is derived from an EMBL/GenBank/DDBJ whole genome shotgun (WGS) entry which is preliminary data.</text>
</comment>
<reference evidence="3 4" key="1">
    <citation type="submission" date="2021-02" db="EMBL/GenBank/DDBJ databases">
        <title>Variation within the Batrachochytrium salamandrivorans European outbreak.</title>
        <authorList>
            <person name="Kelly M."/>
            <person name="Pasmans F."/>
            <person name="Shea T.P."/>
            <person name="Munoz J.F."/>
            <person name="Carranza S."/>
            <person name="Cuomo C.A."/>
            <person name="Martel A."/>
        </authorList>
    </citation>
    <scope>NUCLEOTIDE SEQUENCE [LARGE SCALE GENOMIC DNA]</scope>
    <source>
        <strain evidence="3 4">AMFP18/2</strain>
    </source>
</reference>
<feature type="domain" description="Coilin tudor" evidence="2">
    <location>
        <begin position="504"/>
        <end position="557"/>
    </location>
</feature>
<feature type="compositionally biased region" description="Basic and acidic residues" evidence="1">
    <location>
        <begin position="464"/>
        <end position="483"/>
    </location>
</feature>
<feature type="region of interest" description="Disordered" evidence="1">
    <location>
        <begin position="1"/>
        <end position="20"/>
    </location>
</feature>
<accession>A0ABQ8FB88</accession>
<keyword evidence="4" id="KW-1185">Reference proteome</keyword>
<dbReference type="InterPro" id="IPR024822">
    <property type="entry name" value="Coilin"/>
</dbReference>
<evidence type="ECO:0000259" key="2">
    <source>
        <dbReference type="Pfam" id="PF23086"/>
    </source>
</evidence>
<protein>
    <recommendedName>
        <fullName evidence="2">Coilin tudor domain-containing protein</fullName>
    </recommendedName>
</protein>
<dbReference type="EMBL" id="JAFCIX010000312">
    <property type="protein sequence ID" value="KAH6595264.1"/>
    <property type="molecule type" value="Genomic_DNA"/>
</dbReference>
<dbReference type="Proteomes" id="UP001648503">
    <property type="component" value="Unassembled WGS sequence"/>
</dbReference>
<dbReference type="PANTHER" id="PTHR15197:SF0">
    <property type="entry name" value="COILIN"/>
    <property type="match status" value="1"/>
</dbReference>
<dbReference type="PANTHER" id="PTHR15197">
    <property type="entry name" value="COILIN P80"/>
    <property type="match status" value="1"/>
</dbReference>
<feature type="region of interest" description="Disordered" evidence="1">
    <location>
        <begin position="569"/>
        <end position="616"/>
    </location>
</feature>
<evidence type="ECO:0000256" key="1">
    <source>
        <dbReference type="SAM" id="MobiDB-lite"/>
    </source>
</evidence>
<sequence>MHLACSSDGDHTTTATNSTTTIRIRLQTQPPLAPRKCWLPLRHSDADISTIAHLTRVVAIQLDLHRTAENNCPPALELTIDGFALMSTSSTFGVVRDNDLVTVGLCSHQLDSSSHLLGSQIGIVLNEKRKRHDDLSSDGGRLQKMSPFALGSLRSSKHGFSDDNKARSDRFKASNGGSKPSSEDEENYYITSSDETDHDQFADEDRIDRAIRKALDSSLACTNIKVAASDDSDTDSSNDTFPRIGQEPTDNAASESSSEESSSEESSSEEESSEEESSEESSEEEASETGFESAEQLATQSTAVRVPSGLTKSKRKAVQNMMDTERTHVRFDTNVSISSIPSATKDSGSTESTLTSIDMHNGDSATTQAKHSVETALKPEPRILYSVSCLNADNAPASQLSKSQKRRIRRNQRIAQLAIGGANIEDIKDMDTNGRVIYKVQSMNAASAQDLASEAIVDPVVGKEKNDHDDAKCNNDNKGEEGHTSVAPLDDSEDVNAFEDEIRNYQSMPYLKGYPQIGMTIAYKTLGMSAAYTPEISDYKEATVLFADPSTKRVSVKLAAHSLGLQAPMPSDPASMWGNPHSSDAQKGSGRFEIDDDSDGTQDGHDGQGNGVPNDDVVHIDLDDMFEIKHVLV</sequence>
<evidence type="ECO:0000313" key="4">
    <source>
        <dbReference type="Proteomes" id="UP001648503"/>
    </source>
</evidence>
<dbReference type="Pfam" id="PF23086">
    <property type="entry name" value="Tudor_Coilin"/>
    <property type="match status" value="1"/>
</dbReference>
<dbReference type="InterPro" id="IPR056398">
    <property type="entry name" value="Tudor_Coilin"/>
</dbReference>
<name>A0ABQ8FB88_9FUNG</name>
<feature type="region of interest" description="Disordered" evidence="1">
    <location>
        <begin position="153"/>
        <end position="202"/>
    </location>
</feature>
<feature type="compositionally biased region" description="Basic and acidic residues" evidence="1">
    <location>
        <begin position="159"/>
        <end position="172"/>
    </location>
</feature>
<evidence type="ECO:0000313" key="3">
    <source>
        <dbReference type="EMBL" id="KAH6595264.1"/>
    </source>
</evidence>
<proteinExistence type="predicted"/>
<feature type="region of interest" description="Disordered" evidence="1">
    <location>
        <begin position="229"/>
        <end position="319"/>
    </location>
</feature>
<feature type="region of interest" description="Disordered" evidence="1">
    <location>
        <begin position="464"/>
        <end position="491"/>
    </location>
</feature>